<evidence type="ECO:0000259" key="1">
    <source>
        <dbReference type="Pfam" id="PF22124"/>
    </source>
</evidence>
<dbReference type="Pfam" id="PF22124">
    <property type="entry name" value="Glyco_hydro_95_cat"/>
    <property type="match status" value="1"/>
</dbReference>
<feature type="domain" description="Glycosyl hydrolase family 95 catalytic" evidence="1">
    <location>
        <begin position="362"/>
        <end position="469"/>
    </location>
</feature>
<dbReference type="OrthoDB" id="101302at2"/>
<proteinExistence type="predicted"/>
<dbReference type="GO" id="GO:0005975">
    <property type="term" value="P:carbohydrate metabolic process"/>
    <property type="evidence" value="ECO:0007669"/>
    <property type="project" value="InterPro"/>
</dbReference>
<name>A0A2Z5FYY5_9BACT</name>
<sequence length="739" mass="81233">MPLGNGRLGAAIWAEEGFTAQLNRADTLPQRLSPGQIVLPGLAKLTRAADYKGRLNLYTAEFEQSGAGMTVLTYVDQALDVLVVEVKGADPKEQQTATLRLWSPRKPQVVAQGAIGALVETWLDDAEAGASHERFGSLASVTADANNVRATSSDPRSVTLSFMPRPDGSFRLLIGAPSWRGGDADVAASKLLAQAKSIHFEEHRLWWKDFWNHVGLIKLSSPDHRAEYFENLRTIDLFAAAAESRDRFPGSQAGIGDLFSSFRDQHRWAPSAYWQWNLRMQVSANLGAGVAGLNDPYFRLYQENLDNILNWTRQHMRNRPGACVPETMRFNGRGYENESWISLAPLNCAENSPPYYNARTISTGAEVGLWVWEQYEYTDDLDFLKKNYPLMREAVRFLLAYATAGQDGRLHTFPANAHEMQWDVHDPTTDVAAMQALFPRAVQAATLLKTDSSLVVELKNAIAKLPLLPLATASASTVLLAHGGDAADAIIATSYDPGAETHNVENVGLEAVWPYSVIGADQDLRKIAVRTFLNRPHKGDADWSLDPIQAARLGLADEVVASLSTITERYQIYPSGFATLFPPTATNPPPSEFYVEQIGVLADALQKALADEYDGVVRIAPAWPKEWDADATVYLRHGNRVEVRVRHGELVCAGFEIASSGWLHIRNPWPGQKVEIADANSPSAILAEGSDDFVSFSGRSGKNYLLYRTDHPSSLREPLSGTPAVAPKSFATRTIGLLK</sequence>
<dbReference type="Gene3D" id="2.60.40.1180">
    <property type="entry name" value="Golgi alpha-mannosidase II"/>
    <property type="match status" value="1"/>
</dbReference>
<dbReference type="RefSeq" id="WP_114207275.1">
    <property type="nucleotide sequence ID" value="NZ_CP030840.1"/>
</dbReference>
<evidence type="ECO:0000313" key="2">
    <source>
        <dbReference type="EMBL" id="AXC11920.1"/>
    </source>
</evidence>
<keyword evidence="3" id="KW-1185">Reference proteome</keyword>
<dbReference type="InterPro" id="IPR012341">
    <property type="entry name" value="6hp_glycosidase-like_sf"/>
</dbReference>
<protein>
    <recommendedName>
        <fullName evidence="1">Glycosyl hydrolase family 95 catalytic domain-containing protein</fullName>
    </recommendedName>
</protein>
<organism evidence="2 3">
    <name type="scientific">Acidisarcina polymorpha</name>
    <dbReference type="NCBI Taxonomy" id="2211140"/>
    <lineage>
        <taxon>Bacteria</taxon>
        <taxon>Pseudomonadati</taxon>
        <taxon>Acidobacteriota</taxon>
        <taxon>Terriglobia</taxon>
        <taxon>Terriglobales</taxon>
        <taxon>Acidobacteriaceae</taxon>
        <taxon>Acidisarcina</taxon>
    </lineage>
</organism>
<evidence type="ECO:0000313" key="3">
    <source>
        <dbReference type="Proteomes" id="UP000253606"/>
    </source>
</evidence>
<dbReference type="Proteomes" id="UP000253606">
    <property type="component" value="Chromosome"/>
</dbReference>
<dbReference type="SUPFAM" id="SSF48208">
    <property type="entry name" value="Six-hairpin glycosidases"/>
    <property type="match status" value="1"/>
</dbReference>
<dbReference type="PANTHER" id="PTHR31084:SF0">
    <property type="entry name" value="ALPHA-L-FUCOSIDASE 2"/>
    <property type="match status" value="1"/>
</dbReference>
<dbReference type="GO" id="GO:0004560">
    <property type="term" value="F:alpha-L-fucosidase activity"/>
    <property type="evidence" value="ECO:0007669"/>
    <property type="project" value="TreeGrafter"/>
</dbReference>
<dbReference type="KEGG" id="abas:ACPOL_2604"/>
<accession>A0A2Z5FYY5</accession>
<dbReference type="InterPro" id="IPR054363">
    <property type="entry name" value="GH95_cat"/>
</dbReference>
<dbReference type="AlphaFoldDB" id="A0A2Z5FYY5"/>
<reference evidence="2 3" key="1">
    <citation type="journal article" date="2018" name="Front. Microbiol.">
        <title>Hydrolytic Capabilities as a Key to Environmental Success: Chitinolytic and Cellulolytic Acidobacteria From Acidic Sub-arctic Soils and Boreal Peatlands.</title>
        <authorList>
            <person name="Belova S.E."/>
            <person name="Ravin N.V."/>
            <person name="Pankratov T.A."/>
            <person name="Rakitin A.L."/>
            <person name="Ivanova A.A."/>
            <person name="Beletsky A.V."/>
            <person name="Mardanov A.V."/>
            <person name="Sinninghe Damste J.S."/>
            <person name="Dedysh S.N."/>
        </authorList>
    </citation>
    <scope>NUCLEOTIDE SEQUENCE [LARGE SCALE GENOMIC DNA]</scope>
    <source>
        <strain evidence="2 3">SBC82</strain>
    </source>
</reference>
<gene>
    <name evidence="2" type="ORF">ACPOL_2604</name>
</gene>
<dbReference type="InterPro" id="IPR013780">
    <property type="entry name" value="Glyco_hydro_b"/>
</dbReference>
<dbReference type="PANTHER" id="PTHR31084">
    <property type="entry name" value="ALPHA-L-FUCOSIDASE 2"/>
    <property type="match status" value="1"/>
</dbReference>
<dbReference type="InterPro" id="IPR008928">
    <property type="entry name" value="6-hairpin_glycosidase_sf"/>
</dbReference>
<dbReference type="EMBL" id="CP030840">
    <property type="protein sequence ID" value="AXC11920.1"/>
    <property type="molecule type" value="Genomic_DNA"/>
</dbReference>
<dbReference type="Gene3D" id="1.50.10.10">
    <property type="match status" value="1"/>
</dbReference>